<gene>
    <name evidence="1" type="ORF">TVD_03350</name>
</gene>
<dbReference type="STRING" id="106634.TVD_03350"/>
<reference evidence="1 2" key="1">
    <citation type="submission" date="2015-04" db="EMBL/GenBank/DDBJ databases">
        <title>Complete Sequence for the Genome of the Thioalkalivibrio versutus D301.</title>
        <authorList>
            <person name="Mu T."/>
            <person name="Zhou J."/>
            <person name="Xu X."/>
        </authorList>
    </citation>
    <scope>NUCLEOTIDE SEQUENCE [LARGE SCALE GENOMIC DNA]</scope>
    <source>
        <strain evidence="1 2">D301</strain>
    </source>
</reference>
<dbReference type="AlphaFoldDB" id="A0A0G3G4M0"/>
<organism evidence="1 2">
    <name type="scientific">Thioalkalivibrio versutus</name>
    <dbReference type="NCBI Taxonomy" id="106634"/>
    <lineage>
        <taxon>Bacteria</taxon>
        <taxon>Pseudomonadati</taxon>
        <taxon>Pseudomonadota</taxon>
        <taxon>Gammaproteobacteria</taxon>
        <taxon>Chromatiales</taxon>
        <taxon>Ectothiorhodospiraceae</taxon>
        <taxon>Thioalkalivibrio</taxon>
    </lineage>
</organism>
<dbReference type="InterPro" id="IPR015867">
    <property type="entry name" value="N-reg_PII/ATP_PRibTrfase_C"/>
</dbReference>
<dbReference type="KEGG" id="tvr:TVD_03350"/>
<evidence type="ECO:0000313" key="1">
    <source>
        <dbReference type="EMBL" id="AKJ94462.1"/>
    </source>
</evidence>
<dbReference type="PATRIC" id="fig|106634.4.peg.683"/>
<dbReference type="SUPFAM" id="SSF54913">
    <property type="entry name" value="GlnB-like"/>
    <property type="match status" value="1"/>
</dbReference>
<evidence type="ECO:0000313" key="2">
    <source>
        <dbReference type="Proteomes" id="UP000064201"/>
    </source>
</evidence>
<proteinExistence type="predicted"/>
<name>A0A0G3G4M0_9GAMM</name>
<dbReference type="Gene3D" id="3.30.70.120">
    <property type="match status" value="1"/>
</dbReference>
<dbReference type="RefSeq" id="WP_047250804.1">
    <property type="nucleotide sequence ID" value="NZ_CP011367.1"/>
</dbReference>
<dbReference type="OrthoDB" id="4943957at2"/>
<protein>
    <submittedName>
        <fullName evidence="1">Uncharacterized protein</fullName>
    </submittedName>
</protein>
<keyword evidence="2" id="KW-1185">Reference proteome</keyword>
<dbReference type="EMBL" id="CP011367">
    <property type="protein sequence ID" value="AKJ94462.1"/>
    <property type="molecule type" value="Genomic_DNA"/>
</dbReference>
<accession>A0A0G3G4M0</accession>
<dbReference type="Proteomes" id="UP000064201">
    <property type="component" value="Chromosome"/>
</dbReference>
<sequence>MAETFLVAIIDQDREEQALAIADEEGGADGTVLHGSGLGFPEHMTFLGVTYQGNESVCVWQLETEQAERIARRLNLELDLFQPYNGLAFTLDTAALQGMEFVGHLTHTA</sequence>
<dbReference type="InterPro" id="IPR011322">
    <property type="entry name" value="N-reg_PII-like_a/b"/>
</dbReference>